<sequence>MLKESTEVEKIVRPLIADKLKPHVKKVDAEAFYAEEYLKSLGEAGLLNSPGHVTAEVVAKEMTVVEETAKSCMTTAFNLWCHLASLTYVRSSANKELKDKLLRLLEDGSMLGATGLSNPMKSYAGLETLSLKAEKTDDGYILNGSLPSVSNLGSDHWFGIVASTDQGNEVMALVSCGIEGLIMKEKAEYLGVNGSATYACQLKNVHIPSTYIISEDASEFVKTIRPYFVLYQIPLGFGVTDASIKSIEKASAKQNGANAYLSVQADELAEELENLRKRADHLVKDINWSEILKVRLEAVKLTLKAVQADMLHNGGPAYLQKSHPARRLREAYFFANLTPTIRHLEKMLAN</sequence>
<dbReference type="GO" id="GO:0003995">
    <property type="term" value="F:acyl-CoA dehydrogenase activity"/>
    <property type="evidence" value="ECO:0007669"/>
    <property type="project" value="TreeGrafter"/>
</dbReference>
<protein>
    <submittedName>
        <fullName evidence="3">Acyl-CoA dehydrogenase</fullName>
    </submittedName>
</protein>
<dbReference type="PANTHER" id="PTHR43884:SF12">
    <property type="entry name" value="ISOVALERYL-COA DEHYDROGENASE, MITOCHONDRIAL-RELATED"/>
    <property type="match status" value="1"/>
</dbReference>
<evidence type="ECO:0000259" key="2">
    <source>
        <dbReference type="Pfam" id="PF02771"/>
    </source>
</evidence>
<dbReference type="PANTHER" id="PTHR43884">
    <property type="entry name" value="ACYL-COA DEHYDROGENASE"/>
    <property type="match status" value="1"/>
</dbReference>
<evidence type="ECO:0000256" key="1">
    <source>
        <dbReference type="SAM" id="Coils"/>
    </source>
</evidence>
<dbReference type="EMBL" id="CP009416">
    <property type="protein sequence ID" value="AJD90370.1"/>
    <property type="molecule type" value="Genomic_DNA"/>
</dbReference>
<gene>
    <name evidence="3" type="ORF">JMA_10530</name>
</gene>
<evidence type="ECO:0000313" key="3">
    <source>
        <dbReference type="EMBL" id="AJD90370.1"/>
    </source>
</evidence>
<dbReference type="AlphaFoldDB" id="A0A0B5AJ56"/>
<dbReference type="Gene3D" id="1.10.540.10">
    <property type="entry name" value="Acyl-CoA dehydrogenase/oxidase, N-terminal domain"/>
    <property type="match status" value="1"/>
</dbReference>
<proteinExistence type="predicted"/>
<dbReference type="GO" id="GO:0050660">
    <property type="term" value="F:flavin adenine dinucleotide binding"/>
    <property type="evidence" value="ECO:0007669"/>
    <property type="project" value="InterPro"/>
</dbReference>
<feature type="coiled-coil region" evidence="1">
    <location>
        <begin position="258"/>
        <end position="285"/>
    </location>
</feature>
<dbReference type="InterPro" id="IPR046373">
    <property type="entry name" value="Acyl-CoA_Oxase/DH_mid-dom_sf"/>
</dbReference>
<dbReference type="InterPro" id="IPR009100">
    <property type="entry name" value="AcylCoA_DH/oxidase_NM_dom_sf"/>
</dbReference>
<reference evidence="3 4" key="1">
    <citation type="submission" date="2014-08" db="EMBL/GenBank/DDBJ databases">
        <title>Complete genome of a marine bacteria Jeotgalibacillus malaysiensis.</title>
        <authorList>
            <person name="Yaakop A.S."/>
            <person name="Chan K.-G."/>
            <person name="Goh K.M."/>
        </authorList>
    </citation>
    <scope>NUCLEOTIDE SEQUENCE [LARGE SCALE GENOMIC DNA]</scope>
    <source>
        <strain evidence="3 4">D5</strain>
    </source>
</reference>
<dbReference type="SUPFAM" id="SSF56645">
    <property type="entry name" value="Acyl-CoA dehydrogenase NM domain-like"/>
    <property type="match status" value="1"/>
</dbReference>
<evidence type="ECO:0000313" key="4">
    <source>
        <dbReference type="Proteomes" id="UP000031449"/>
    </source>
</evidence>
<keyword evidence="4" id="KW-1185">Reference proteome</keyword>
<name>A0A0B5AJ56_9BACL</name>
<dbReference type="BioCyc" id="JESP1508404:G14D9-10285-MONOMER"/>
<keyword evidence="1" id="KW-0175">Coiled coil</keyword>
<dbReference type="KEGG" id="jeo:JMA_10530"/>
<dbReference type="OrthoDB" id="2564795at2"/>
<dbReference type="Gene3D" id="2.40.110.10">
    <property type="entry name" value="Butyryl-CoA Dehydrogenase, subunit A, domain 2"/>
    <property type="match status" value="1"/>
</dbReference>
<dbReference type="InterPro" id="IPR013786">
    <property type="entry name" value="AcylCoA_DH/ox_N"/>
</dbReference>
<dbReference type="STRING" id="1508404.JMA_10530"/>
<feature type="domain" description="Acyl-CoA dehydrogenase/oxidase N-terminal" evidence="2">
    <location>
        <begin position="4"/>
        <end position="105"/>
    </location>
</feature>
<dbReference type="InterPro" id="IPR037069">
    <property type="entry name" value="AcylCoA_DH/ox_N_sf"/>
</dbReference>
<dbReference type="Proteomes" id="UP000031449">
    <property type="component" value="Chromosome"/>
</dbReference>
<dbReference type="Pfam" id="PF02771">
    <property type="entry name" value="Acyl-CoA_dh_N"/>
    <property type="match status" value="1"/>
</dbReference>
<accession>A0A0B5AJ56</accession>
<dbReference type="HOGENOM" id="CLU_063432_0_0_9"/>
<organism evidence="3 4">
    <name type="scientific">Jeotgalibacillus malaysiensis</name>
    <dbReference type="NCBI Taxonomy" id="1508404"/>
    <lineage>
        <taxon>Bacteria</taxon>
        <taxon>Bacillati</taxon>
        <taxon>Bacillota</taxon>
        <taxon>Bacilli</taxon>
        <taxon>Bacillales</taxon>
        <taxon>Caryophanaceae</taxon>
        <taxon>Jeotgalibacillus</taxon>
    </lineage>
</organism>